<organism evidence="6">
    <name type="scientific">Ascaris suum</name>
    <name type="common">Pig roundworm</name>
    <name type="synonym">Ascaris lumbricoides</name>
    <dbReference type="NCBI Taxonomy" id="6253"/>
    <lineage>
        <taxon>Eukaryota</taxon>
        <taxon>Metazoa</taxon>
        <taxon>Ecdysozoa</taxon>
        <taxon>Nematoda</taxon>
        <taxon>Chromadorea</taxon>
        <taxon>Rhabditida</taxon>
        <taxon>Spirurina</taxon>
        <taxon>Ascaridomorpha</taxon>
        <taxon>Ascaridoidea</taxon>
        <taxon>Ascarididae</taxon>
        <taxon>Ascaris</taxon>
    </lineage>
</organism>
<feature type="compositionally biased region" description="Acidic residues" evidence="4">
    <location>
        <begin position="306"/>
        <end position="326"/>
    </location>
</feature>
<dbReference type="Pfam" id="PF04003">
    <property type="entry name" value="Utp12"/>
    <property type="match status" value="1"/>
</dbReference>
<feature type="compositionally biased region" description="Polar residues" evidence="4">
    <location>
        <begin position="93"/>
        <end position="111"/>
    </location>
</feature>
<proteinExistence type="evidence at transcript level"/>
<evidence type="ECO:0000256" key="1">
    <source>
        <dbReference type="ARBA" id="ARBA00004123"/>
    </source>
</evidence>
<evidence type="ECO:0000259" key="5">
    <source>
        <dbReference type="Pfam" id="PF04003"/>
    </source>
</evidence>
<feature type="region of interest" description="Disordered" evidence="4">
    <location>
        <begin position="255"/>
        <end position="341"/>
    </location>
</feature>
<dbReference type="GO" id="GO:0005730">
    <property type="term" value="C:nucleolus"/>
    <property type="evidence" value="ECO:0007669"/>
    <property type="project" value="TreeGrafter"/>
</dbReference>
<protein>
    <submittedName>
        <fullName evidence="6">WD repeat-containing protein 43</fullName>
    </submittedName>
</protein>
<evidence type="ECO:0000256" key="2">
    <source>
        <dbReference type="ARBA" id="ARBA00023242"/>
    </source>
</evidence>
<dbReference type="PANTHER" id="PTHR44267:SF1">
    <property type="entry name" value="WD REPEAT-CONTAINING PROTEIN 43"/>
    <property type="match status" value="1"/>
</dbReference>
<feature type="compositionally biased region" description="Basic and acidic residues" evidence="4">
    <location>
        <begin position="50"/>
        <end position="91"/>
    </location>
</feature>
<name>F1LB61_ASCSU</name>
<feature type="compositionally biased region" description="Acidic residues" evidence="4">
    <location>
        <begin position="267"/>
        <end position="293"/>
    </location>
</feature>
<accession>F1LB61</accession>
<sequence>MRRRNAQQNGGVANDLHNGPTCDVELETEEKSEIKPRNKMNCPPRSSKKQKADIRDVVLKDRLKTLSGRRNDENAKRNGETQDERLERVETADNASTSKSDTDQAIQSADTTRGESLAVLLSQGLMSGDAEKIDSVLTKTDSHTISATLNELPITQILPLLKQIEFRFRNRKTLDVRCWARWVQYIISMHAAYLSTIGSLENELGTLYSWMRSRSAHMGSLYDLQGKLLLLLEQIERRANPKFFIFQQPTVLFSEDTETASERSESDEIEENESVPSDDDWWEDDDIASDGNEELPIGEGASSEEGSSEDEEEEESGEEQDEEDEGAAERHKDSDDEMDVD</sequence>
<evidence type="ECO:0000256" key="4">
    <source>
        <dbReference type="SAM" id="MobiDB-lite"/>
    </source>
</evidence>
<dbReference type="GO" id="GO:0000462">
    <property type="term" value="P:maturation of SSU-rRNA from tricistronic rRNA transcript (SSU-rRNA, 5.8S rRNA, LSU-rRNA)"/>
    <property type="evidence" value="ECO:0007669"/>
    <property type="project" value="TreeGrafter"/>
</dbReference>
<comment type="subcellular location">
    <subcellularLocation>
        <location evidence="1">Nucleus</location>
    </subcellularLocation>
</comment>
<keyword evidence="2" id="KW-0539">Nucleus</keyword>
<reference evidence="6" key="1">
    <citation type="journal article" date="2011" name="Genome Res.">
        <title>Deep small RNA sequencing from the nematode Ascaris reveals conservation, functional diversification, and novel developmental profiles.</title>
        <authorList>
            <person name="Wang J."/>
            <person name="Czech B."/>
            <person name="Crunk A."/>
            <person name="Wallace A."/>
            <person name="Mitreva M."/>
            <person name="Hannon G.J."/>
            <person name="Davis R.E."/>
        </authorList>
    </citation>
    <scope>NUCLEOTIDE SEQUENCE</scope>
</reference>
<dbReference type="InterPro" id="IPR052414">
    <property type="entry name" value="U3_snoRNA-assoc_WDR"/>
</dbReference>
<feature type="region of interest" description="Disordered" evidence="4">
    <location>
        <begin position="1"/>
        <end position="111"/>
    </location>
</feature>
<feature type="domain" description="Small-subunit processome Utp12" evidence="5">
    <location>
        <begin position="129"/>
        <end position="232"/>
    </location>
</feature>
<evidence type="ECO:0000256" key="3">
    <source>
        <dbReference type="ARBA" id="ARBA00038335"/>
    </source>
</evidence>
<dbReference type="InterPro" id="IPR007148">
    <property type="entry name" value="SSU_processome_Utp12"/>
</dbReference>
<dbReference type="PANTHER" id="PTHR44267">
    <property type="entry name" value="WD REPEAT-CONTAINING PROTEIN 43"/>
    <property type="match status" value="1"/>
</dbReference>
<dbReference type="EMBL" id="JI176108">
    <property type="protein sequence ID" value="ADY47365.1"/>
    <property type="molecule type" value="mRNA"/>
</dbReference>
<feature type="compositionally biased region" description="Polar residues" evidence="4">
    <location>
        <begin position="1"/>
        <end position="11"/>
    </location>
</feature>
<evidence type="ECO:0000313" key="6">
    <source>
        <dbReference type="EMBL" id="ADY47365.1"/>
    </source>
</evidence>
<comment type="similarity">
    <text evidence="3">Belongs to the UTP5 family.</text>
</comment>
<dbReference type="AlphaFoldDB" id="F1LB61"/>